<protein>
    <submittedName>
        <fullName evidence="1">Uncharacterized protein</fullName>
    </submittedName>
</protein>
<reference evidence="1" key="1">
    <citation type="journal article" date="2021" name="Proc. Natl. Acad. Sci. U.S.A.">
        <title>A Catalog of Tens of Thousands of Viruses from Human Metagenomes Reveals Hidden Associations with Chronic Diseases.</title>
        <authorList>
            <person name="Tisza M.J."/>
            <person name="Buck C.B."/>
        </authorList>
    </citation>
    <scope>NUCLEOTIDE SEQUENCE</scope>
    <source>
        <strain evidence="1">Ct7FW4</strain>
    </source>
</reference>
<name>A0A8S5MBX7_9CAUD</name>
<sequence length="30" mass="3351">MQSKQERPGEAIGLHASNMVVRLRDGRQSV</sequence>
<dbReference type="EMBL" id="BK014865">
    <property type="protein sequence ID" value="DAD79435.1"/>
    <property type="molecule type" value="Genomic_DNA"/>
</dbReference>
<organism evidence="1">
    <name type="scientific">Siphoviridae sp. ct7FW4</name>
    <dbReference type="NCBI Taxonomy" id="2826303"/>
    <lineage>
        <taxon>Viruses</taxon>
        <taxon>Duplodnaviria</taxon>
        <taxon>Heunggongvirae</taxon>
        <taxon>Uroviricota</taxon>
        <taxon>Caudoviricetes</taxon>
    </lineage>
</organism>
<evidence type="ECO:0000313" key="1">
    <source>
        <dbReference type="EMBL" id="DAD79435.1"/>
    </source>
</evidence>
<proteinExistence type="predicted"/>
<accession>A0A8S5MBX7</accession>